<evidence type="ECO:0000313" key="1">
    <source>
        <dbReference type="EMBL" id="MCK8495502.1"/>
    </source>
</evidence>
<dbReference type="RefSeq" id="WP_232563682.1">
    <property type="nucleotide sequence ID" value="NZ_JALPRF010000009.1"/>
</dbReference>
<reference evidence="1 2" key="1">
    <citation type="submission" date="2022-04" db="EMBL/GenBank/DDBJ databases">
        <title>Spirosoma sp. strain RP8 genome sequencing and assembly.</title>
        <authorList>
            <person name="Jung Y."/>
        </authorList>
    </citation>
    <scope>NUCLEOTIDE SEQUENCE [LARGE SCALE GENOMIC DNA]</scope>
    <source>
        <strain evidence="1 2">RP8</strain>
    </source>
</reference>
<sequence length="69" mass="7782">MATNWLVIITGYASIKPKPHKRAYLNTSVEQANQRFKQQYPQARDITAVSVSFEDEFIISASGDISADY</sequence>
<protein>
    <submittedName>
        <fullName evidence="1">Uncharacterized protein</fullName>
    </submittedName>
</protein>
<gene>
    <name evidence="1" type="ORF">M0L20_26795</name>
</gene>
<dbReference type="EMBL" id="JALPRF010000009">
    <property type="protein sequence ID" value="MCK8495502.1"/>
    <property type="molecule type" value="Genomic_DNA"/>
</dbReference>
<organism evidence="1 2">
    <name type="scientific">Spirosoma liriopis</name>
    <dbReference type="NCBI Taxonomy" id="2937440"/>
    <lineage>
        <taxon>Bacteria</taxon>
        <taxon>Pseudomonadati</taxon>
        <taxon>Bacteroidota</taxon>
        <taxon>Cytophagia</taxon>
        <taxon>Cytophagales</taxon>
        <taxon>Cytophagaceae</taxon>
        <taxon>Spirosoma</taxon>
    </lineage>
</organism>
<evidence type="ECO:0000313" key="2">
    <source>
        <dbReference type="Proteomes" id="UP001202180"/>
    </source>
</evidence>
<proteinExistence type="predicted"/>
<comment type="caution">
    <text evidence="1">The sequence shown here is derived from an EMBL/GenBank/DDBJ whole genome shotgun (WGS) entry which is preliminary data.</text>
</comment>
<name>A0ABT0HUI3_9BACT</name>
<keyword evidence="2" id="KW-1185">Reference proteome</keyword>
<accession>A0ABT0HUI3</accession>
<dbReference type="Proteomes" id="UP001202180">
    <property type="component" value="Unassembled WGS sequence"/>
</dbReference>